<name>A0A6P2C5K9_9ACTN</name>
<comment type="subcellular location">
    <subcellularLocation>
        <location evidence="1">Cell membrane</location>
        <topology evidence="1">Multi-pass membrane protein</topology>
    </subcellularLocation>
</comment>
<keyword evidence="2" id="KW-0813">Transport</keyword>
<feature type="transmembrane region" description="Helical" evidence="8">
    <location>
        <begin position="108"/>
        <end position="131"/>
    </location>
</feature>
<feature type="transmembrane region" description="Helical" evidence="8">
    <location>
        <begin position="32"/>
        <end position="53"/>
    </location>
</feature>
<keyword evidence="5 8" id="KW-0812">Transmembrane</keyword>
<dbReference type="PANTHER" id="PTHR32196">
    <property type="entry name" value="ABC TRANSPORTER PERMEASE PROTEIN YPHD-RELATED-RELATED"/>
    <property type="match status" value="1"/>
</dbReference>
<feature type="transmembrane region" description="Helical" evidence="8">
    <location>
        <begin position="283"/>
        <end position="301"/>
    </location>
</feature>
<dbReference type="Proteomes" id="UP000460272">
    <property type="component" value="Unassembled WGS sequence"/>
</dbReference>
<evidence type="ECO:0000256" key="5">
    <source>
        <dbReference type="ARBA" id="ARBA00022692"/>
    </source>
</evidence>
<evidence type="ECO:0000313" key="10">
    <source>
        <dbReference type="Proteomes" id="UP000460272"/>
    </source>
</evidence>
<dbReference type="EMBL" id="RPFW01000001">
    <property type="protein sequence ID" value="TVZ06674.1"/>
    <property type="molecule type" value="Genomic_DNA"/>
</dbReference>
<evidence type="ECO:0000313" key="9">
    <source>
        <dbReference type="EMBL" id="TVZ06674.1"/>
    </source>
</evidence>
<dbReference type="Pfam" id="PF02653">
    <property type="entry name" value="BPD_transp_2"/>
    <property type="match status" value="1"/>
</dbReference>
<evidence type="ECO:0000256" key="2">
    <source>
        <dbReference type="ARBA" id="ARBA00022448"/>
    </source>
</evidence>
<keyword evidence="3" id="KW-1003">Cell membrane</keyword>
<keyword evidence="7 8" id="KW-0472">Membrane</keyword>
<evidence type="ECO:0000256" key="4">
    <source>
        <dbReference type="ARBA" id="ARBA00022519"/>
    </source>
</evidence>
<keyword evidence="6 8" id="KW-1133">Transmembrane helix</keyword>
<organism evidence="9 10">
    <name type="scientific">Trebonia kvetii</name>
    <dbReference type="NCBI Taxonomy" id="2480626"/>
    <lineage>
        <taxon>Bacteria</taxon>
        <taxon>Bacillati</taxon>
        <taxon>Actinomycetota</taxon>
        <taxon>Actinomycetes</taxon>
        <taxon>Streptosporangiales</taxon>
        <taxon>Treboniaceae</taxon>
        <taxon>Trebonia</taxon>
    </lineage>
</organism>
<feature type="transmembrane region" description="Helical" evidence="8">
    <location>
        <begin position="313"/>
        <end position="336"/>
    </location>
</feature>
<feature type="transmembrane region" description="Helical" evidence="8">
    <location>
        <begin position="252"/>
        <end position="271"/>
    </location>
</feature>
<keyword evidence="10" id="KW-1185">Reference proteome</keyword>
<feature type="transmembrane region" description="Helical" evidence="8">
    <location>
        <begin position="59"/>
        <end position="77"/>
    </location>
</feature>
<protein>
    <submittedName>
        <fullName evidence="9">ABC transporter permease</fullName>
    </submittedName>
</protein>
<keyword evidence="4" id="KW-0997">Cell inner membrane</keyword>
<evidence type="ECO:0000256" key="6">
    <source>
        <dbReference type="ARBA" id="ARBA00022989"/>
    </source>
</evidence>
<dbReference type="GO" id="GO:0005886">
    <property type="term" value="C:plasma membrane"/>
    <property type="evidence" value="ECO:0007669"/>
    <property type="project" value="UniProtKB-SubCell"/>
</dbReference>
<evidence type="ECO:0000256" key="8">
    <source>
        <dbReference type="SAM" id="Phobius"/>
    </source>
</evidence>
<feature type="transmembrane region" description="Helical" evidence="8">
    <location>
        <begin position="227"/>
        <end position="246"/>
    </location>
</feature>
<dbReference type="GO" id="GO:0022857">
    <property type="term" value="F:transmembrane transporter activity"/>
    <property type="evidence" value="ECO:0007669"/>
    <property type="project" value="InterPro"/>
</dbReference>
<dbReference type="AlphaFoldDB" id="A0A6P2C5K9"/>
<dbReference type="CDD" id="cd06579">
    <property type="entry name" value="TM_PBP1_transp_AraH_like"/>
    <property type="match status" value="1"/>
</dbReference>
<dbReference type="PANTHER" id="PTHR32196:SF21">
    <property type="entry name" value="ABC TRANSPORTER PERMEASE PROTEIN YPHD-RELATED"/>
    <property type="match status" value="1"/>
</dbReference>
<gene>
    <name evidence="9" type="ORF">EAS64_04650</name>
</gene>
<reference evidence="9 10" key="1">
    <citation type="submission" date="2018-11" db="EMBL/GenBank/DDBJ databases">
        <title>Trebonia kvetii gen.nov., sp.nov., a novel acidophilic actinobacterium, and proposal of the new actinobacterial family Treboniaceae fam. nov.</title>
        <authorList>
            <person name="Rapoport D."/>
            <person name="Sagova-Mareckova M."/>
            <person name="Sedlacek I."/>
            <person name="Provaznik J."/>
            <person name="Kralova S."/>
            <person name="Pavlinic D."/>
            <person name="Benes V."/>
            <person name="Kopecky J."/>
        </authorList>
    </citation>
    <scope>NUCLEOTIDE SEQUENCE [LARGE SCALE GENOMIC DNA]</scope>
    <source>
        <strain evidence="9 10">15Tr583</strain>
    </source>
</reference>
<feature type="transmembrane region" description="Helical" evidence="8">
    <location>
        <begin position="84"/>
        <end position="102"/>
    </location>
</feature>
<dbReference type="InterPro" id="IPR001851">
    <property type="entry name" value="ABC_transp_permease"/>
</dbReference>
<comment type="caution">
    <text evidence="9">The sequence shown here is derived from an EMBL/GenBank/DDBJ whole genome shotgun (WGS) entry which is preliminary data.</text>
</comment>
<dbReference type="OrthoDB" id="3468954at2"/>
<proteinExistence type="predicted"/>
<accession>A0A6P2C5K9</accession>
<feature type="transmembrane region" description="Helical" evidence="8">
    <location>
        <begin position="138"/>
        <end position="155"/>
    </location>
</feature>
<feature type="transmembrane region" description="Helical" evidence="8">
    <location>
        <begin position="175"/>
        <end position="198"/>
    </location>
</feature>
<evidence type="ECO:0000256" key="1">
    <source>
        <dbReference type="ARBA" id="ARBA00004651"/>
    </source>
</evidence>
<evidence type="ECO:0000256" key="7">
    <source>
        <dbReference type="ARBA" id="ARBA00023136"/>
    </source>
</evidence>
<evidence type="ECO:0000256" key="3">
    <source>
        <dbReference type="ARBA" id="ARBA00022475"/>
    </source>
</evidence>
<dbReference type="RefSeq" id="WP_145851427.1">
    <property type="nucleotide sequence ID" value="NZ_RPFW01000001.1"/>
</dbReference>
<sequence length="366" mass="38450">MNAVTAPPVRPTRASWRPGPPRLPSIGRFSAVYLWVVFLVLFGALQFHLFLTVSTFQVVFSQGAVTAVLALAFLVPLTTDTYDLSIGEMMSLTIVVINWLTLHTSLPIGVIAVMVVAGCALIGAVSGFVVVKLRVNSLIATLGMSEVLSAFQLYISQNHQVAGQFSSLFVTIGNGTVFGIPYLDLYMIVIAAALWFVLEQTPLGRRMFAVGGNREAARLAGISANRIVWGSLVTSAAIASLAGVIYTAQVGAYTADIGQGYLFPALAAVFFGASQLSQRPNVWGTLIAFFALAFGIQGLTLQFGAGTFWASPLFQGVALIGAVGIASSRGAIGAGGDGRAIRRLLRSRGPEARPGAVPDLGASPRS</sequence>